<evidence type="ECO:0000313" key="2">
    <source>
        <dbReference type="EMBL" id="APZ32921.1"/>
    </source>
</evidence>
<gene>
    <name evidence="2" type="ORF">BOH66_00315</name>
</gene>
<dbReference type="KEGG" id="maur:BOH66_00315"/>
<dbReference type="AlphaFoldDB" id="A0A1P8U481"/>
<keyword evidence="1" id="KW-0812">Transmembrane</keyword>
<evidence type="ECO:0000313" key="3">
    <source>
        <dbReference type="Proteomes" id="UP000187185"/>
    </source>
</evidence>
<dbReference type="EMBL" id="CP018762">
    <property type="protein sequence ID" value="APZ32921.1"/>
    <property type="molecule type" value="Genomic_DNA"/>
</dbReference>
<dbReference type="OrthoDB" id="5064273at2"/>
<reference evidence="2 3" key="1">
    <citation type="submission" date="2016-12" db="EMBL/GenBank/DDBJ databases">
        <title>Complete genome sequence of Microbacterium aurum KACC 15219.</title>
        <authorList>
            <person name="Jung Y."/>
            <person name="Shin J.-H."/>
            <person name="Lee Y.-J."/>
            <person name="Yi H."/>
            <person name="Bahn Y.-S."/>
            <person name="Kim J.F."/>
            <person name="Lee D.-W."/>
        </authorList>
    </citation>
    <scope>NUCLEOTIDE SEQUENCE [LARGE SCALE GENOMIC DNA]</scope>
    <source>
        <strain evidence="2 3">KACC 15219</strain>
    </source>
</reference>
<keyword evidence="3" id="KW-1185">Reference proteome</keyword>
<evidence type="ECO:0000256" key="1">
    <source>
        <dbReference type="SAM" id="Phobius"/>
    </source>
</evidence>
<proteinExistence type="predicted"/>
<feature type="transmembrane region" description="Helical" evidence="1">
    <location>
        <begin position="85"/>
        <end position="106"/>
    </location>
</feature>
<dbReference type="STRING" id="36805.BOH66_00315"/>
<keyword evidence="1" id="KW-0472">Membrane</keyword>
<name>A0A1P8U481_9MICO</name>
<sequence>MVSSARTPQSVTLNEQLLIMRLITSVGLALLLMLGLAATGHTEADGSTPVPLVISGLMDPHVEPVADAPAEHEAVAGAVASGPDALVGAALCILGVLCGLTFMVVLRGLWRRRIPPVLGDGPRMPSLLPAPAARAHPIVFSLTQLGLSRT</sequence>
<feature type="transmembrane region" description="Helical" evidence="1">
    <location>
        <begin position="18"/>
        <end position="38"/>
    </location>
</feature>
<dbReference type="Proteomes" id="UP000187185">
    <property type="component" value="Chromosome"/>
</dbReference>
<keyword evidence="1" id="KW-1133">Transmembrane helix</keyword>
<protein>
    <submittedName>
        <fullName evidence="2">Uncharacterized protein</fullName>
    </submittedName>
</protein>
<accession>A0A1P8U481</accession>
<organism evidence="2 3">
    <name type="scientific">Microbacterium aurum</name>
    <dbReference type="NCBI Taxonomy" id="36805"/>
    <lineage>
        <taxon>Bacteria</taxon>
        <taxon>Bacillati</taxon>
        <taxon>Actinomycetota</taxon>
        <taxon>Actinomycetes</taxon>
        <taxon>Micrococcales</taxon>
        <taxon>Microbacteriaceae</taxon>
        <taxon>Microbacterium</taxon>
    </lineage>
</organism>
<dbReference type="RefSeq" id="WP_076688288.1">
    <property type="nucleotide sequence ID" value="NZ_CP018762.1"/>
</dbReference>